<evidence type="ECO:0000313" key="2">
    <source>
        <dbReference type="EMBL" id="KAE9156484.1"/>
    </source>
</evidence>
<dbReference type="Proteomes" id="UP000476176">
    <property type="component" value="Unassembled WGS sequence"/>
</dbReference>
<accession>A0A6G0M6H5</accession>
<dbReference type="AlphaFoldDB" id="A0A6G0M6H5"/>
<evidence type="ECO:0000256" key="1">
    <source>
        <dbReference type="SAM" id="MobiDB-lite"/>
    </source>
</evidence>
<proteinExistence type="predicted"/>
<gene>
    <name evidence="2" type="ORF">PF004_g32575</name>
</gene>
<evidence type="ECO:0000313" key="3">
    <source>
        <dbReference type="Proteomes" id="UP000476176"/>
    </source>
</evidence>
<feature type="compositionally biased region" description="Polar residues" evidence="1">
    <location>
        <begin position="149"/>
        <end position="163"/>
    </location>
</feature>
<reference evidence="2 3" key="1">
    <citation type="submission" date="2018-09" db="EMBL/GenBank/DDBJ databases">
        <title>Genomic investigation of the strawberry pathogen Phytophthora fragariae indicates pathogenicity is determined by transcriptional variation in three key races.</title>
        <authorList>
            <person name="Adams T.M."/>
            <person name="Armitage A.D."/>
            <person name="Sobczyk M.K."/>
            <person name="Bates H.J."/>
            <person name="Dunwell J.M."/>
            <person name="Nellist C.F."/>
            <person name="Harrison R.J."/>
        </authorList>
    </citation>
    <scope>NUCLEOTIDE SEQUENCE [LARGE SCALE GENOMIC DNA]</scope>
    <source>
        <strain evidence="2 3">BC-23</strain>
    </source>
</reference>
<sequence>MIPSAGRPWRRRCSSRSRTTPAENSKQALKALKCVAFSSKQMGTMLGRRRELLKDPVDELKLLRREDQRERTTFLSASELGYGVEGYDDEDANAQCSSAGESDYLLSDFMDNDEVEMAQQDGDYPKLQVAQPDEERPVEDDKDEVGELSSVNAWSFESDSQAS</sequence>
<feature type="compositionally biased region" description="Acidic residues" evidence="1">
    <location>
        <begin position="136"/>
        <end position="146"/>
    </location>
</feature>
<organism evidence="2 3">
    <name type="scientific">Phytophthora fragariae</name>
    <dbReference type="NCBI Taxonomy" id="53985"/>
    <lineage>
        <taxon>Eukaryota</taxon>
        <taxon>Sar</taxon>
        <taxon>Stramenopiles</taxon>
        <taxon>Oomycota</taxon>
        <taxon>Peronosporomycetes</taxon>
        <taxon>Peronosporales</taxon>
        <taxon>Peronosporaceae</taxon>
        <taxon>Phytophthora</taxon>
    </lineage>
</organism>
<feature type="region of interest" description="Disordered" evidence="1">
    <location>
        <begin position="1"/>
        <end position="25"/>
    </location>
</feature>
<protein>
    <submittedName>
        <fullName evidence="2">Uncharacterized protein</fullName>
    </submittedName>
</protein>
<comment type="caution">
    <text evidence="2">The sequence shown here is derived from an EMBL/GenBank/DDBJ whole genome shotgun (WGS) entry which is preliminary data.</text>
</comment>
<dbReference type="EMBL" id="QXGC01010748">
    <property type="protein sequence ID" value="KAE9156484.1"/>
    <property type="molecule type" value="Genomic_DNA"/>
</dbReference>
<feature type="region of interest" description="Disordered" evidence="1">
    <location>
        <begin position="110"/>
        <end position="163"/>
    </location>
</feature>
<name>A0A6G0M6H5_9STRA</name>